<dbReference type="GO" id="GO:0030672">
    <property type="term" value="C:synaptic vesicle membrane"/>
    <property type="evidence" value="ECO:0007669"/>
    <property type="project" value="TreeGrafter"/>
</dbReference>
<dbReference type="PANTHER" id="PTHR45911:SF4">
    <property type="entry name" value="MULTIPLE C2 AND TRANSMEMBRANE DOMAIN-CONTAINING PROTEIN"/>
    <property type="match status" value="1"/>
</dbReference>
<evidence type="ECO:0000313" key="11">
    <source>
        <dbReference type="EMBL" id="CAD5118448.1"/>
    </source>
</evidence>
<dbReference type="GO" id="GO:0046928">
    <property type="term" value="P:regulation of neurotransmitter secretion"/>
    <property type="evidence" value="ECO:0007669"/>
    <property type="project" value="TreeGrafter"/>
</dbReference>
<dbReference type="FunFam" id="2.60.40.150:FF:000167">
    <property type="entry name" value="Multiple C2 domains, transmembrane 2a"/>
    <property type="match status" value="1"/>
</dbReference>
<evidence type="ECO:0000256" key="4">
    <source>
        <dbReference type="ARBA" id="ARBA00022737"/>
    </source>
</evidence>
<evidence type="ECO:0000313" key="12">
    <source>
        <dbReference type="Proteomes" id="UP000549394"/>
    </source>
</evidence>
<keyword evidence="3" id="KW-0479">Metal-binding</keyword>
<name>A0A7I8VV58_9ANNE</name>
<dbReference type="AlphaFoldDB" id="A0A7I8VV58"/>
<dbReference type="Proteomes" id="UP000549394">
    <property type="component" value="Unassembled WGS sequence"/>
</dbReference>
<feature type="domain" description="C2" evidence="10">
    <location>
        <begin position="158"/>
        <end position="274"/>
    </location>
</feature>
<dbReference type="InterPro" id="IPR035892">
    <property type="entry name" value="C2_domain_sf"/>
</dbReference>
<feature type="transmembrane region" description="Helical" evidence="9">
    <location>
        <begin position="781"/>
        <end position="809"/>
    </location>
</feature>
<comment type="subcellular location">
    <subcellularLocation>
        <location evidence="1">Membrane</location>
        <topology evidence="1">Multi-pass membrane protein</topology>
    </subcellularLocation>
</comment>
<feature type="transmembrane region" description="Helical" evidence="9">
    <location>
        <begin position="678"/>
        <end position="702"/>
    </location>
</feature>
<gene>
    <name evidence="11" type="ORF">DGYR_LOCUS6822</name>
</gene>
<evidence type="ECO:0000256" key="7">
    <source>
        <dbReference type="ARBA" id="ARBA00023136"/>
    </source>
</evidence>
<dbReference type="PRINTS" id="PR00360">
    <property type="entry name" value="C2DOMAIN"/>
</dbReference>
<dbReference type="PANTHER" id="PTHR45911">
    <property type="entry name" value="C2 DOMAIN-CONTAINING PROTEIN"/>
    <property type="match status" value="1"/>
</dbReference>
<dbReference type="CDD" id="cd08376">
    <property type="entry name" value="C2B_MCTP_PRT"/>
    <property type="match status" value="1"/>
</dbReference>
<dbReference type="SUPFAM" id="SSF49562">
    <property type="entry name" value="C2 domain (Calcium/lipid-binding domain, CaLB)"/>
    <property type="match status" value="3"/>
</dbReference>
<dbReference type="CDD" id="cd08377">
    <property type="entry name" value="C2C_MCTP_PRT"/>
    <property type="match status" value="1"/>
</dbReference>
<feature type="domain" description="C2" evidence="10">
    <location>
        <begin position="478"/>
        <end position="591"/>
    </location>
</feature>
<dbReference type="Pfam" id="PF08372">
    <property type="entry name" value="PRT_C"/>
    <property type="match status" value="1"/>
</dbReference>
<keyword evidence="2 9" id="KW-0812">Transmembrane</keyword>
<keyword evidence="12" id="KW-1185">Reference proteome</keyword>
<dbReference type="GO" id="GO:0005509">
    <property type="term" value="F:calcium ion binding"/>
    <property type="evidence" value="ECO:0007669"/>
    <property type="project" value="TreeGrafter"/>
</dbReference>
<dbReference type="EMBL" id="CAJFCJ010000009">
    <property type="protein sequence ID" value="CAD5118448.1"/>
    <property type="molecule type" value="Genomic_DNA"/>
</dbReference>
<accession>A0A7I8VV58</accession>
<organism evidence="11 12">
    <name type="scientific">Dimorphilus gyrociliatus</name>
    <dbReference type="NCBI Taxonomy" id="2664684"/>
    <lineage>
        <taxon>Eukaryota</taxon>
        <taxon>Metazoa</taxon>
        <taxon>Spiralia</taxon>
        <taxon>Lophotrochozoa</taxon>
        <taxon>Annelida</taxon>
        <taxon>Polychaeta</taxon>
        <taxon>Polychaeta incertae sedis</taxon>
        <taxon>Dinophilidae</taxon>
        <taxon>Dimorphilus</taxon>
    </lineage>
</organism>
<evidence type="ECO:0000259" key="10">
    <source>
        <dbReference type="PROSITE" id="PS50004"/>
    </source>
</evidence>
<sequence>MKLISEKFCLPESDFPALSADVRRSPSDETLMSLSSKGSTVDSEHRSRSSGDVSLESENLKETSKRKKQKFFYSLRNKARKLRSRSREKLFGSSKRQSSTEYEGSSVDHPLQPTTRFKESSFAITRDKSCSEAMLPLLAAENNENERDSGITVGDQEDVNVLRQRAHVLRSYPFFHLEVVLKEGRDLVIRDSCGTSDPYVIFKIGRKQYYKSRILFKNLNPQWDEKFTIPIEDPFAPISVKVFDYDRGPKDDPMGKAVIDLTSVDINNSTDLKLNLQPDRNGKVREDYMGYLLLQVNLVPKSQEDKDHNVTVESPKFTRKHGRFNDSKRMKTQIWSSVVSIVLVSAEDLLPMDDNGFSDPYVKFRLGNEKYKSKWKPKTLKPTWLEQFNLHMFDDQTSHLELSVWDHDSGGRDDFMGRCLIDLSEFKTEATHSLHYKLEDGAGIVHLLLTVTGTTGSETVSDLATHQPNPKDRENIVRKYGILNSFRHIRDVGWLQVKVIRARGLAAADIGGKSDPFCVIELVNDRLQTQTEYKTLSPEWGKIFTFNVKDIHSALEITVYDEDRDKKVEFLGKIALPLIKIKPFERKWFTLKDKKLINSAKGAIELELDLIYNHFKAAIRTFNTKEDKYMQPEPKFKMAIMKRNINRVSRLAQAAIETGRFIQSCFDWESKARSTSAFLVFLIVVWNFELYMLPITVLIIFLKNLLIVQVVGHFQKERDIDDYVDEEDDDEDDDKDREGKKSFKEKLHQIQELGLQIQEGMDKVACLGEHVKNTFNWVVPWLSWLAVVVLIIASVIFYYIPLRYLILLFGINKFTKKLRAPNAIPNNELLDFLSRVPSDKELVMYRELRPDPAIIGTKRKKS</sequence>
<evidence type="ECO:0000256" key="3">
    <source>
        <dbReference type="ARBA" id="ARBA00022723"/>
    </source>
</evidence>
<evidence type="ECO:0000256" key="8">
    <source>
        <dbReference type="SAM" id="MobiDB-lite"/>
    </source>
</evidence>
<dbReference type="PROSITE" id="PS50004">
    <property type="entry name" value="C2"/>
    <property type="match status" value="3"/>
</dbReference>
<evidence type="ECO:0000256" key="2">
    <source>
        <dbReference type="ARBA" id="ARBA00022692"/>
    </source>
</evidence>
<dbReference type="InterPro" id="IPR000008">
    <property type="entry name" value="C2_dom"/>
</dbReference>
<protein>
    <submittedName>
        <fullName evidence="11">DgyrCDS7155</fullName>
    </submittedName>
</protein>
<keyword evidence="7 9" id="KW-0472">Membrane</keyword>
<reference evidence="11 12" key="1">
    <citation type="submission" date="2020-08" db="EMBL/GenBank/DDBJ databases">
        <authorList>
            <person name="Hejnol A."/>
        </authorList>
    </citation>
    <scope>NUCLEOTIDE SEQUENCE [LARGE SCALE GENOMIC DNA]</scope>
</reference>
<feature type="compositionally biased region" description="Polar residues" evidence="8">
    <location>
        <begin position="94"/>
        <end position="103"/>
    </location>
</feature>
<dbReference type="FunFam" id="2.60.40.150:FF:000050">
    <property type="entry name" value="Multiple C2 and transmembrane domain containing 1"/>
    <property type="match status" value="1"/>
</dbReference>
<feature type="compositionally biased region" description="Polar residues" evidence="8">
    <location>
        <begin position="28"/>
        <end position="41"/>
    </location>
</feature>
<dbReference type="CDD" id="cd04042">
    <property type="entry name" value="C2A_MCTP_PRT"/>
    <property type="match status" value="1"/>
</dbReference>
<proteinExistence type="predicted"/>
<comment type="caution">
    <text evidence="11">The sequence shown here is derived from an EMBL/GenBank/DDBJ whole genome shotgun (WGS) entry which is preliminary data.</text>
</comment>
<feature type="region of interest" description="Disordered" evidence="8">
    <location>
        <begin position="83"/>
        <end position="113"/>
    </location>
</feature>
<dbReference type="Gene3D" id="2.60.40.150">
    <property type="entry name" value="C2 domain"/>
    <property type="match status" value="3"/>
</dbReference>
<dbReference type="Pfam" id="PF00168">
    <property type="entry name" value="C2"/>
    <property type="match status" value="3"/>
</dbReference>
<evidence type="ECO:0000256" key="9">
    <source>
        <dbReference type="SAM" id="Phobius"/>
    </source>
</evidence>
<dbReference type="InterPro" id="IPR013583">
    <property type="entry name" value="MCTP_C"/>
</dbReference>
<evidence type="ECO:0000256" key="6">
    <source>
        <dbReference type="ARBA" id="ARBA00022989"/>
    </source>
</evidence>
<dbReference type="OrthoDB" id="5973539at2759"/>
<feature type="region of interest" description="Disordered" evidence="8">
    <location>
        <begin position="19"/>
        <end position="67"/>
    </location>
</feature>
<feature type="domain" description="C2" evidence="10">
    <location>
        <begin position="320"/>
        <end position="436"/>
    </location>
</feature>
<keyword evidence="4" id="KW-0677">Repeat</keyword>
<evidence type="ECO:0000256" key="1">
    <source>
        <dbReference type="ARBA" id="ARBA00004141"/>
    </source>
</evidence>
<keyword evidence="6 9" id="KW-1133">Transmembrane helix</keyword>
<dbReference type="SMART" id="SM00239">
    <property type="entry name" value="C2"/>
    <property type="match status" value="3"/>
</dbReference>
<keyword evidence="5" id="KW-0106">Calcium</keyword>
<evidence type="ECO:0000256" key="5">
    <source>
        <dbReference type="ARBA" id="ARBA00022837"/>
    </source>
</evidence>